<keyword evidence="2" id="KW-0812">Transmembrane</keyword>
<accession>A0A5J4TL89</accession>
<sequence length="154" mass="17643">MRNVASQLDYKQFVDRYQYKTRTIIPTNINSTSIYVRTRFIAIFINILTTVTTLIIVSSQRQSSGSENNLSSNQTPKQSNFGSLMDIVPQSRGHEINSSLLEVKINQASFNRQRDLQATKSYLSKYIGKQETSLHHYRYRAGEIEGQEVIQSDS</sequence>
<keyword evidence="2" id="KW-1133">Transmembrane helix</keyword>
<gene>
    <name evidence="3" type="ORF">EZS28_045960</name>
</gene>
<evidence type="ECO:0000313" key="3">
    <source>
        <dbReference type="EMBL" id="KAA6358513.1"/>
    </source>
</evidence>
<feature type="transmembrane region" description="Helical" evidence="2">
    <location>
        <begin position="40"/>
        <end position="57"/>
    </location>
</feature>
<evidence type="ECO:0000313" key="4">
    <source>
        <dbReference type="Proteomes" id="UP000324800"/>
    </source>
</evidence>
<protein>
    <submittedName>
        <fullName evidence="3">Uncharacterized protein</fullName>
    </submittedName>
</protein>
<dbReference type="EMBL" id="SNRW01029745">
    <property type="protein sequence ID" value="KAA6358513.1"/>
    <property type="molecule type" value="Genomic_DNA"/>
</dbReference>
<organism evidence="3 4">
    <name type="scientific">Streblomastix strix</name>
    <dbReference type="NCBI Taxonomy" id="222440"/>
    <lineage>
        <taxon>Eukaryota</taxon>
        <taxon>Metamonada</taxon>
        <taxon>Preaxostyla</taxon>
        <taxon>Oxymonadida</taxon>
        <taxon>Streblomastigidae</taxon>
        <taxon>Streblomastix</taxon>
    </lineage>
</organism>
<feature type="compositionally biased region" description="Polar residues" evidence="1">
    <location>
        <begin position="63"/>
        <end position="82"/>
    </location>
</feature>
<name>A0A5J4TL89_9EUKA</name>
<feature type="region of interest" description="Disordered" evidence="1">
    <location>
        <begin position="63"/>
        <end position="84"/>
    </location>
</feature>
<dbReference type="Proteomes" id="UP000324800">
    <property type="component" value="Unassembled WGS sequence"/>
</dbReference>
<proteinExistence type="predicted"/>
<keyword evidence="2" id="KW-0472">Membrane</keyword>
<comment type="caution">
    <text evidence="3">The sequence shown here is derived from an EMBL/GenBank/DDBJ whole genome shotgun (WGS) entry which is preliminary data.</text>
</comment>
<reference evidence="3 4" key="1">
    <citation type="submission" date="2019-03" db="EMBL/GenBank/DDBJ databases">
        <title>Single cell metagenomics reveals metabolic interactions within the superorganism composed of flagellate Streblomastix strix and complex community of Bacteroidetes bacteria on its surface.</title>
        <authorList>
            <person name="Treitli S.C."/>
            <person name="Kolisko M."/>
            <person name="Husnik F."/>
            <person name="Keeling P."/>
            <person name="Hampl V."/>
        </authorList>
    </citation>
    <scope>NUCLEOTIDE SEQUENCE [LARGE SCALE GENOMIC DNA]</scope>
    <source>
        <strain evidence="3">ST1C</strain>
    </source>
</reference>
<dbReference type="AlphaFoldDB" id="A0A5J4TL89"/>
<evidence type="ECO:0000256" key="2">
    <source>
        <dbReference type="SAM" id="Phobius"/>
    </source>
</evidence>
<evidence type="ECO:0000256" key="1">
    <source>
        <dbReference type="SAM" id="MobiDB-lite"/>
    </source>
</evidence>